<dbReference type="SUPFAM" id="SSF51984">
    <property type="entry name" value="MurCD N-terminal domain"/>
    <property type="match status" value="1"/>
</dbReference>
<dbReference type="InterPro" id="IPR036615">
    <property type="entry name" value="Mur_ligase_C_dom_sf"/>
</dbReference>
<dbReference type="InterPro" id="IPR050061">
    <property type="entry name" value="MurCDEF_pg_biosynth"/>
</dbReference>
<dbReference type="Pfam" id="PF02875">
    <property type="entry name" value="Mur_ligase_C"/>
    <property type="match status" value="1"/>
</dbReference>
<evidence type="ECO:0000256" key="3">
    <source>
        <dbReference type="ARBA" id="ARBA00022741"/>
    </source>
</evidence>
<dbReference type="InterPro" id="IPR013221">
    <property type="entry name" value="Mur_ligase_cen"/>
</dbReference>
<accession>A0ABU3R363</accession>
<dbReference type="Pfam" id="PF01225">
    <property type="entry name" value="Mur_ligase"/>
    <property type="match status" value="1"/>
</dbReference>
<dbReference type="Gene3D" id="3.40.50.720">
    <property type="entry name" value="NAD(P)-binding Rossmann-like Domain"/>
    <property type="match status" value="1"/>
</dbReference>
<feature type="domain" description="Mur ligase central" evidence="12">
    <location>
        <begin position="108"/>
        <end position="296"/>
    </location>
</feature>
<evidence type="ECO:0000256" key="8">
    <source>
        <dbReference type="ARBA" id="ARBA00023316"/>
    </source>
</evidence>
<evidence type="ECO:0000256" key="7">
    <source>
        <dbReference type="ARBA" id="ARBA00023306"/>
    </source>
</evidence>
<dbReference type="GO" id="GO:0106418">
    <property type="term" value="F:UDP-N-acetylmuramate-L-alanyl-gamma-D-glutamyl-meso-2,6-diaminoheptanedioate ligase activity"/>
    <property type="evidence" value="ECO:0007669"/>
    <property type="project" value="UniProtKB-EC"/>
</dbReference>
<dbReference type="HAMAP" id="MF_02020">
    <property type="entry name" value="Mpl"/>
    <property type="match status" value="1"/>
</dbReference>
<keyword evidence="6 9" id="KW-0573">Peptidoglycan synthesis</keyword>
<comment type="catalytic activity">
    <reaction evidence="9">
        <text>UDP-N-acetyl-alpha-D-muramate + L-alanyl-gamma-D-glutamyl-meso-2,6-diaminopimelate + ATP = UDP-N-acetyl-alpha-D-muramoyl-L-alanyl-gamma-D-glutamyl-meso-2,6-diaminopimelate + ADP + phosphate + H(+)</text>
        <dbReference type="Rhea" id="RHEA:29563"/>
        <dbReference type="ChEBI" id="CHEBI:15378"/>
        <dbReference type="ChEBI" id="CHEBI:30616"/>
        <dbReference type="ChEBI" id="CHEBI:43474"/>
        <dbReference type="ChEBI" id="CHEBI:61401"/>
        <dbReference type="ChEBI" id="CHEBI:70757"/>
        <dbReference type="ChEBI" id="CHEBI:83905"/>
        <dbReference type="ChEBI" id="CHEBI:456216"/>
        <dbReference type="EC" id="6.3.2.45"/>
    </reaction>
</comment>
<keyword evidence="3 9" id="KW-0547">Nucleotide-binding</keyword>
<reference evidence="13 14" key="1">
    <citation type="submission" date="2023-10" db="EMBL/GenBank/DDBJ databases">
        <title>Psychrosphaera aquimaarina strain SW33 isolated from seawater.</title>
        <authorList>
            <person name="Bayburt H."/>
            <person name="Kim J.M."/>
            <person name="Choi B.J."/>
            <person name="Jeon C.O."/>
        </authorList>
    </citation>
    <scope>NUCLEOTIDE SEQUENCE [LARGE SCALE GENOMIC DNA]</scope>
    <source>
        <strain evidence="13 14">KCTC 52743</strain>
    </source>
</reference>
<organism evidence="13 14">
    <name type="scientific">Psychrosphaera aquimarina</name>
    <dbReference type="NCBI Taxonomy" id="2044854"/>
    <lineage>
        <taxon>Bacteria</taxon>
        <taxon>Pseudomonadati</taxon>
        <taxon>Pseudomonadota</taxon>
        <taxon>Gammaproteobacteria</taxon>
        <taxon>Alteromonadales</taxon>
        <taxon>Pseudoalteromonadaceae</taxon>
        <taxon>Psychrosphaera</taxon>
    </lineage>
</organism>
<evidence type="ECO:0000313" key="13">
    <source>
        <dbReference type="EMBL" id="MDU0114118.1"/>
    </source>
</evidence>
<dbReference type="NCBIfam" id="TIGR01081">
    <property type="entry name" value="mpl"/>
    <property type="match status" value="1"/>
</dbReference>
<dbReference type="EC" id="6.3.2.45" evidence="9"/>
<evidence type="ECO:0000256" key="9">
    <source>
        <dbReference type="HAMAP-Rule" id="MF_02020"/>
    </source>
</evidence>
<keyword evidence="14" id="KW-1185">Reference proteome</keyword>
<keyword evidence="4 9" id="KW-0067">ATP-binding</keyword>
<comment type="pathway">
    <text evidence="9">Cell wall biogenesis; peptidoglycan recycling.</text>
</comment>
<dbReference type="EMBL" id="JAWCUA010000010">
    <property type="protein sequence ID" value="MDU0114118.1"/>
    <property type="molecule type" value="Genomic_DNA"/>
</dbReference>
<evidence type="ECO:0000256" key="4">
    <source>
        <dbReference type="ARBA" id="ARBA00022840"/>
    </source>
</evidence>
<comment type="similarity">
    <text evidence="9">Belongs to the MurCDEF family. Mpl subfamily.</text>
</comment>
<feature type="domain" description="Mur ligase C-terminal" evidence="11">
    <location>
        <begin position="318"/>
        <end position="435"/>
    </location>
</feature>
<dbReference type="Pfam" id="PF08245">
    <property type="entry name" value="Mur_ligase_M"/>
    <property type="match status" value="1"/>
</dbReference>
<gene>
    <name evidence="9 13" type="primary">mpl</name>
    <name evidence="13" type="ORF">RT723_14180</name>
</gene>
<comment type="function">
    <text evidence="9">Reutilizes the intact tripeptide L-alanyl-gamma-D-glutamyl-meso-diaminopimelate by linking it to UDP-N-acetylmuramate.</text>
</comment>
<dbReference type="Gene3D" id="3.90.190.20">
    <property type="entry name" value="Mur ligase, C-terminal domain"/>
    <property type="match status" value="1"/>
</dbReference>
<feature type="binding site" evidence="9">
    <location>
        <begin position="110"/>
        <end position="116"/>
    </location>
    <ligand>
        <name>ATP</name>
        <dbReference type="ChEBI" id="CHEBI:30616"/>
    </ligand>
</feature>
<evidence type="ECO:0000259" key="10">
    <source>
        <dbReference type="Pfam" id="PF01225"/>
    </source>
</evidence>
<keyword evidence="8 9" id="KW-0961">Cell wall biogenesis/degradation</keyword>
<dbReference type="InterPro" id="IPR000713">
    <property type="entry name" value="Mur_ligase_N"/>
</dbReference>
<dbReference type="SUPFAM" id="SSF53244">
    <property type="entry name" value="MurD-like peptide ligases, peptide-binding domain"/>
    <property type="match status" value="1"/>
</dbReference>
<proteinExistence type="inferred from homology"/>
<evidence type="ECO:0000259" key="12">
    <source>
        <dbReference type="Pfam" id="PF08245"/>
    </source>
</evidence>
<dbReference type="PANTHER" id="PTHR43445">
    <property type="entry name" value="UDP-N-ACETYLMURAMATE--L-ALANINE LIGASE-RELATED"/>
    <property type="match status" value="1"/>
</dbReference>
<feature type="domain" description="Mur ligase N-terminal catalytic" evidence="10">
    <location>
        <begin position="2"/>
        <end position="98"/>
    </location>
</feature>
<keyword evidence="7 9" id="KW-0131">Cell cycle</keyword>
<dbReference type="Proteomes" id="UP001257914">
    <property type="component" value="Unassembled WGS sequence"/>
</dbReference>
<keyword evidence="2 9" id="KW-0132">Cell division</keyword>
<name>A0ABU3R363_9GAMM</name>
<evidence type="ECO:0000256" key="5">
    <source>
        <dbReference type="ARBA" id="ARBA00022960"/>
    </source>
</evidence>
<comment type="caution">
    <text evidence="13">The sequence shown here is derived from an EMBL/GenBank/DDBJ whole genome shotgun (WGS) entry which is preliminary data.</text>
</comment>
<dbReference type="InterPro" id="IPR036565">
    <property type="entry name" value="Mur-like_cat_sf"/>
</dbReference>
<keyword evidence="5 9" id="KW-0133">Cell shape</keyword>
<dbReference type="InterPro" id="IPR005757">
    <property type="entry name" value="Mpl"/>
</dbReference>
<evidence type="ECO:0000256" key="6">
    <source>
        <dbReference type="ARBA" id="ARBA00022984"/>
    </source>
</evidence>
<evidence type="ECO:0000256" key="2">
    <source>
        <dbReference type="ARBA" id="ARBA00022618"/>
    </source>
</evidence>
<keyword evidence="9" id="KW-0460">Magnesium</keyword>
<dbReference type="RefSeq" id="WP_315947720.1">
    <property type="nucleotide sequence ID" value="NZ_JAWCUA010000010.1"/>
</dbReference>
<evidence type="ECO:0000259" key="11">
    <source>
        <dbReference type="Pfam" id="PF02875"/>
    </source>
</evidence>
<comment type="cofactor">
    <cofactor evidence="9">
        <name>Mg(2+)</name>
        <dbReference type="ChEBI" id="CHEBI:18420"/>
    </cofactor>
</comment>
<sequence length="456" mass="50630">MHIHILGICGTFMGGIAAIAKELGHKVTGSDQNVYPPMSTQLEKLGITLTQGWSPEQFNPVPDIVIIGNAMSRGNEAVEYVLSRKLPYTSGPEWLKNNLLQNRWVLAVAGTHGKTTTTSMLTWILSDAGFNPGYLIGGVPGNLDLSATAGIDPFFVIEADEYDTAFFDKRSKFVHYLPNTLVLNNLEFDHADIFDDLDAIKRQFHHMIRTVPNNGLILNNADDVNITETLELGCWTKTQSVGQQGDWQVNLLDNKLGNQDGSAFEVILNQQTLGTVNWDMTGLHNVYNGLMAIAAARHAGIDVQVAIQALNQFKTPKRRMEQIYAQHDIHVYDDFAHHPTAITTTLQGLRNKVGDARIIAILEPRSNTMKMGVHKNTLVESWQQADKTFVYQDQQQSWQLPSDINLKVCDDIELIVSQVVDFVCPNDHIVIMSNGGFGGIHVKLTNAINNKFTNIS</sequence>
<evidence type="ECO:0000313" key="14">
    <source>
        <dbReference type="Proteomes" id="UP001257914"/>
    </source>
</evidence>
<dbReference type="SUPFAM" id="SSF53623">
    <property type="entry name" value="MurD-like peptide ligases, catalytic domain"/>
    <property type="match status" value="1"/>
</dbReference>
<keyword evidence="1 9" id="KW-0436">Ligase</keyword>
<evidence type="ECO:0000256" key="1">
    <source>
        <dbReference type="ARBA" id="ARBA00022598"/>
    </source>
</evidence>
<dbReference type="Gene3D" id="3.40.1190.10">
    <property type="entry name" value="Mur-like, catalytic domain"/>
    <property type="match status" value="1"/>
</dbReference>
<dbReference type="InterPro" id="IPR004101">
    <property type="entry name" value="Mur_ligase_C"/>
</dbReference>
<dbReference type="PANTHER" id="PTHR43445:SF5">
    <property type="entry name" value="UDP-N-ACETYLMURAMATE--L-ALANYL-GAMMA-D-GLUTAMYL-MESO-2,6-DIAMINOHEPTANDIOATE LIGASE"/>
    <property type="match status" value="1"/>
</dbReference>
<protein>
    <recommendedName>
        <fullName evidence="9">UDP-N-acetylmuramate--L-alanyl-gamma-D-glutamyl-meso-2,6-diaminoheptandioate ligase</fullName>
        <ecNumber evidence="9">6.3.2.45</ecNumber>
    </recommendedName>
    <alternativeName>
        <fullName evidence="9">Murein peptide ligase</fullName>
    </alternativeName>
    <alternativeName>
        <fullName evidence="9">UDP-N-acetylmuramate:L-alanyl-gamma-D-glutamyl-meso-diaminopimelate ligase</fullName>
    </alternativeName>
</protein>